<gene>
    <name evidence="9" type="ORF">SAMN03159343_1789</name>
</gene>
<keyword evidence="4 7" id="KW-0813">Transport</keyword>
<evidence type="ECO:0000256" key="7">
    <source>
        <dbReference type="PIRNR" id="PIRNR003107"/>
    </source>
</evidence>
<dbReference type="GO" id="GO:0045936">
    <property type="term" value="P:negative regulation of phosphate metabolic process"/>
    <property type="evidence" value="ECO:0007669"/>
    <property type="project" value="InterPro"/>
</dbReference>
<dbReference type="STRING" id="1960309.SAMN03159343_1789"/>
<reference evidence="10" key="1">
    <citation type="submission" date="2016-10" db="EMBL/GenBank/DDBJ databases">
        <authorList>
            <person name="Varghese N."/>
            <person name="Submissions S."/>
        </authorList>
    </citation>
    <scope>NUCLEOTIDE SEQUENCE [LARGE SCALE GENOMIC DNA]</scope>
    <source>
        <strain evidence="10">DSM 45722</strain>
    </source>
</reference>
<comment type="subcellular location">
    <subcellularLocation>
        <location evidence="1 7">Cytoplasm</location>
    </subcellularLocation>
</comment>
<dbReference type="EMBL" id="FMUH01000002">
    <property type="protein sequence ID" value="SCX46365.1"/>
    <property type="molecule type" value="Genomic_DNA"/>
</dbReference>
<dbReference type="AlphaFoldDB" id="A0A1G4XYS7"/>
<proteinExistence type="inferred from homology"/>
<organism evidence="9 10">
    <name type="scientific">Klenkia marina</name>
    <dbReference type="NCBI Taxonomy" id="1960309"/>
    <lineage>
        <taxon>Bacteria</taxon>
        <taxon>Bacillati</taxon>
        <taxon>Actinomycetota</taxon>
        <taxon>Actinomycetes</taxon>
        <taxon>Geodermatophilales</taxon>
        <taxon>Geodermatophilaceae</taxon>
        <taxon>Klenkia</taxon>
    </lineage>
</organism>
<name>A0A1G4XYS7_9ACTN</name>
<accession>A0A1G4XYS7</accession>
<dbReference type="Pfam" id="PF01895">
    <property type="entry name" value="PhoU"/>
    <property type="match status" value="2"/>
</dbReference>
<dbReference type="InterPro" id="IPR026022">
    <property type="entry name" value="PhoU_dom"/>
</dbReference>
<dbReference type="InterPro" id="IPR038078">
    <property type="entry name" value="PhoU-like_sf"/>
</dbReference>
<evidence type="ECO:0000256" key="4">
    <source>
        <dbReference type="ARBA" id="ARBA00022448"/>
    </source>
</evidence>
<evidence type="ECO:0000256" key="5">
    <source>
        <dbReference type="ARBA" id="ARBA00022490"/>
    </source>
</evidence>
<dbReference type="PANTHER" id="PTHR42930">
    <property type="entry name" value="PHOSPHATE-SPECIFIC TRANSPORT SYSTEM ACCESSORY PROTEIN PHOU"/>
    <property type="match status" value="1"/>
</dbReference>
<keyword evidence="5 7" id="KW-0963">Cytoplasm</keyword>
<comment type="function">
    <text evidence="7">Plays a role in the regulation of phosphate uptake.</text>
</comment>
<evidence type="ECO:0000256" key="6">
    <source>
        <dbReference type="ARBA" id="ARBA00022592"/>
    </source>
</evidence>
<dbReference type="PANTHER" id="PTHR42930:SF3">
    <property type="entry name" value="PHOSPHATE-SPECIFIC TRANSPORT SYSTEM ACCESSORY PROTEIN PHOU"/>
    <property type="match status" value="1"/>
</dbReference>
<dbReference type="PIRSF" id="PIRSF003107">
    <property type="entry name" value="PhoU"/>
    <property type="match status" value="1"/>
</dbReference>
<dbReference type="GO" id="GO:0030643">
    <property type="term" value="P:intracellular phosphate ion homeostasis"/>
    <property type="evidence" value="ECO:0007669"/>
    <property type="project" value="InterPro"/>
</dbReference>
<evidence type="ECO:0000313" key="9">
    <source>
        <dbReference type="EMBL" id="SCX46365.1"/>
    </source>
</evidence>
<comment type="subunit">
    <text evidence="3 7">Homodimer.</text>
</comment>
<dbReference type="NCBIfam" id="TIGR02135">
    <property type="entry name" value="phoU_full"/>
    <property type="match status" value="1"/>
</dbReference>
<dbReference type="OrthoDB" id="9814256at2"/>
<feature type="domain" description="PhoU" evidence="8">
    <location>
        <begin position="16"/>
        <end position="103"/>
    </location>
</feature>
<evidence type="ECO:0000259" key="8">
    <source>
        <dbReference type="Pfam" id="PF01895"/>
    </source>
</evidence>
<evidence type="ECO:0000313" key="10">
    <source>
        <dbReference type="Proteomes" id="UP000198981"/>
    </source>
</evidence>
<dbReference type="SUPFAM" id="SSF109755">
    <property type="entry name" value="PhoU-like"/>
    <property type="match status" value="1"/>
</dbReference>
<evidence type="ECO:0000256" key="3">
    <source>
        <dbReference type="ARBA" id="ARBA00011738"/>
    </source>
</evidence>
<evidence type="ECO:0000256" key="2">
    <source>
        <dbReference type="ARBA" id="ARBA00008107"/>
    </source>
</evidence>
<keyword evidence="10" id="KW-1185">Reference proteome</keyword>
<feature type="domain" description="PhoU" evidence="8">
    <location>
        <begin position="122"/>
        <end position="204"/>
    </location>
</feature>
<evidence type="ECO:0000256" key="1">
    <source>
        <dbReference type="ARBA" id="ARBA00004496"/>
    </source>
</evidence>
<dbReference type="Proteomes" id="UP000198981">
    <property type="component" value="Unassembled WGS sequence"/>
</dbReference>
<protein>
    <recommendedName>
        <fullName evidence="7">Phosphate-specific transport system accessory protein PhoU</fullName>
    </recommendedName>
</protein>
<dbReference type="InterPro" id="IPR028366">
    <property type="entry name" value="PhoU"/>
</dbReference>
<sequence>MRDTYREELDDITTSLVEMTNSVGSAMSKATTALLDADVALADLVIAGDAHIDAVRENVDDRCFTLLARQAPVATDLRSVTTAMATVQDLERMGDLAQHIAKVARMRFPDHAVPQEVRPVFLDMGHTAESLVAQAGTIIAKRDIEAAAQLEADDDLMDRNHQQLFRELLSDDWPHGIQSAIDITLLGRYYERFADHAVSVARRVVYLVTGERPLPVVAAAS</sequence>
<dbReference type="FunFam" id="1.20.58.220:FF:000004">
    <property type="entry name" value="Phosphate-specific transport system accessory protein PhoU"/>
    <property type="match status" value="1"/>
</dbReference>
<keyword evidence="6 7" id="KW-0592">Phosphate transport</keyword>
<comment type="similarity">
    <text evidence="2 7">Belongs to the PhoU family.</text>
</comment>
<dbReference type="GO" id="GO:0005737">
    <property type="term" value="C:cytoplasm"/>
    <property type="evidence" value="ECO:0007669"/>
    <property type="project" value="UniProtKB-SubCell"/>
</dbReference>
<dbReference type="GO" id="GO:0006817">
    <property type="term" value="P:phosphate ion transport"/>
    <property type="evidence" value="ECO:0007669"/>
    <property type="project" value="UniProtKB-KW"/>
</dbReference>
<dbReference type="Gene3D" id="1.20.58.220">
    <property type="entry name" value="Phosphate transport system protein phou homolog 2, domain 2"/>
    <property type="match status" value="1"/>
</dbReference>